<evidence type="ECO:0000256" key="10">
    <source>
        <dbReference type="ARBA" id="ARBA00022777"/>
    </source>
</evidence>
<dbReference type="GO" id="GO:0006096">
    <property type="term" value="P:glycolytic process"/>
    <property type="evidence" value="ECO:0007669"/>
    <property type="project" value="UniProtKB-UniRule"/>
</dbReference>
<dbReference type="InterPro" id="IPR015911">
    <property type="entry name" value="Phosphoglycerate_kinase_CS"/>
</dbReference>
<keyword evidence="8 13" id="KW-0808">Transferase</keyword>
<organism evidence="17 18">
    <name type="scientific">Limisphaera ngatamarikiensis</name>
    <dbReference type="NCBI Taxonomy" id="1324935"/>
    <lineage>
        <taxon>Bacteria</taxon>
        <taxon>Pseudomonadati</taxon>
        <taxon>Verrucomicrobiota</taxon>
        <taxon>Verrucomicrobiia</taxon>
        <taxon>Limisphaerales</taxon>
        <taxon>Limisphaeraceae</taxon>
        <taxon>Limisphaera</taxon>
    </lineage>
</organism>
<feature type="binding site" evidence="13">
    <location>
        <position position="122"/>
    </location>
    <ligand>
        <name>substrate</name>
    </ligand>
</feature>
<evidence type="ECO:0000256" key="13">
    <source>
        <dbReference type="HAMAP-Rule" id="MF_00145"/>
    </source>
</evidence>
<feature type="binding site" evidence="14">
    <location>
        <position position="155"/>
    </location>
    <ligand>
        <name>(2R)-3-phosphoglycerate</name>
        <dbReference type="ChEBI" id="CHEBI:58272"/>
    </ligand>
</feature>
<gene>
    <name evidence="13" type="primary">pgk</name>
    <name evidence="17" type="ORF">G4L39_03730</name>
</gene>
<feature type="binding site" evidence="13 15">
    <location>
        <begin position="374"/>
        <end position="377"/>
    </location>
    <ligand>
        <name>ATP</name>
        <dbReference type="ChEBI" id="CHEBI:30616"/>
    </ligand>
</feature>
<evidence type="ECO:0000256" key="5">
    <source>
        <dbReference type="ARBA" id="ARBA00013061"/>
    </source>
</evidence>
<dbReference type="PIRSF" id="PIRSF000724">
    <property type="entry name" value="Pgk"/>
    <property type="match status" value="1"/>
</dbReference>
<feature type="binding site" evidence="14">
    <location>
        <position position="40"/>
    </location>
    <ligand>
        <name>(2R)-3-phosphoglycerate</name>
        <dbReference type="ChEBI" id="CHEBI:58272"/>
    </ligand>
</feature>
<evidence type="ECO:0000256" key="1">
    <source>
        <dbReference type="ARBA" id="ARBA00000642"/>
    </source>
</evidence>
<evidence type="ECO:0000256" key="16">
    <source>
        <dbReference type="RuleBase" id="RU000532"/>
    </source>
</evidence>
<evidence type="ECO:0000256" key="12">
    <source>
        <dbReference type="ARBA" id="ARBA00023152"/>
    </source>
</evidence>
<comment type="similarity">
    <text evidence="3 13 16">Belongs to the phosphoglycerate kinase family.</text>
</comment>
<feature type="binding site" evidence="13 14">
    <location>
        <begin position="21"/>
        <end position="23"/>
    </location>
    <ligand>
        <name>substrate</name>
    </ligand>
</feature>
<dbReference type="InterPro" id="IPR036043">
    <property type="entry name" value="Phosphoglycerate_kinase_sf"/>
</dbReference>
<dbReference type="UniPathway" id="UPA00109">
    <property type="reaction ID" value="UER00185"/>
</dbReference>
<comment type="catalytic activity">
    <reaction evidence="1 13 16">
        <text>(2R)-3-phosphoglycerate + ATP = (2R)-3-phospho-glyceroyl phosphate + ADP</text>
        <dbReference type="Rhea" id="RHEA:14801"/>
        <dbReference type="ChEBI" id="CHEBI:30616"/>
        <dbReference type="ChEBI" id="CHEBI:57604"/>
        <dbReference type="ChEBI" id="CHEBI:58272"/>
        <dbReference type="ChEBI" id="CHEBI:456216"/>
        <dbReference type="EC" id="2.7.2.3"/>
    </reaction>
</comment>
<dbReference type="InterPro" id="IPR015824">
    <property type="entry name" value="Phosphoglycerate_kinase_N"/>
</dbReference>
<evidence type="ECO:0000313" key="18">
    <source>
        <dbReference type="Proteomes" id="UP000477311"/>
    </source>
</evidence>
<feature type="binding site" evidence="13">
    <location>
        <position position="155"/>
    </location>
    <ligand>
        <name>substrate</name>
    </ligand>
</feature>
<feature type="binding site" evidence="13 14">
    <location>
        <begin position="63"/>
        <end position="66"/>
    </location>
    <ligand>
        <name>substrate</name>
    </ligand>
</feature>
<evidence type="ECO:0000313" key="17">
    <source>
        <dbReference type="EMBL" id="NGO38509.1"/>
    </source>
</evidence>
<evidence type="ECO:0000256" key="2">
    <source>
        <dbReference type="ARBA" id="ARBA00004838"/>
    </source>
</evidence>
<dbReference type="FunFam" id="3.40.50.1260:FF:000031">
    <property type="entry name" value="Phosphoglycerate kinase 1"/>
    <property type="match status" value="1"/>
</dbReference>
<dbReference type="GO" id="GO:0006094">
    <property type="term" value="P:gluconeogenesis"/>
    <property type="evidence" value="ECO:0007669"/>
    <property type="project" value="TreeGrafter"/>
</dbReference>
<dbReference type="HAMAP" id="MF_00145">
    <property type="entry name" value="Phosphoglyc_kinase"/>
    <property type="match status" value="1"/>
</dbReference>
<keyword evidence="11 13" id="KW-0067">ATP-binding</keyword>
<evidence type="ECO:0000256" key="15">
    <source>
        <dbReference type="PIRSR" id="PIRSR000724-2"/>
    </source>
</evidence>
<keyword evidence="10 13" id="KW-0418">Kinase</keyword>
<evidence type="ECO:0000256" key="3">
    <source>
        <dbReference type="ARBA" id="ARBA00008982"/>
    </source>
</evidence>
<dbReference type="Gene3D" id="3.40.50.1260">
    <property type="entry name" value="Phosphoglycerate kinase, N-terminal domain"/>
    <property type="match status" value="2"/>
</dbReference>
<dbReference type="InterPro" id="IPR001576">
    <property type="entry name" value="Phosphoglycerate_kinase"/>
</dbReference>
<feature type="binding site" evidence="13 15">
    <location>
        <position position="344"/>
    </location>
    <ligand>
        <name>ATP</name>
        <dbReference type="ChEBI" id="CHEBI:30616"/>
    </ligand>
</feature>
<dbReference type="EMBL" id="JAAKYA010000017">
    <property type="protein sequence ID" value="NGO38509.1"/>
    <property type="molecule type" value="Genomic_DNA"/>
</dbReference>
<sequence length="430" mass="45606">MAKLTVRDLDVRGKRVFVRVDYNVPLEERDGQMVITDDTRIRETLPTLRLLIEKGGRLILASHLGRPKGKREPSMSLRPVAARLADLLGRPVAFVDDCIGPKVEQTVAALKDGDVLLLENVRFYPEEEANDPAFSEKLAALADVYVNDAFGSAHRAHASTEGVARAIARRGGLCAAGLLMERELKFLGDELENPARPFVVILGGAKVSDKIGVIDRLLEKADTILIGGAMAYTFRLAQGYQTGKSLVEPDKVDVARAALDKAATRKVQFLLPVDDVVATPVETGKVDKKGRPVIEYQNPRVNTDPNCPPDAAGLDIGPATVKAYSDVIARARTILWNGPMGLFENPQFAAGTNAIAHAVAQATQTSGALSIIGGGDSVKAVNKAGLAGQVTFMSTGGGASLEFLEGRELPGVAALTDRPADGGGCCCCCG</sequence>
<proteinExistence type="inferred from homology"/>
<dbReference type="AlphaFoldDB" id="A0A6M1RLQ5"/>
<comment type="caution">
    <text evidence="17">The sequence shown here is derived from an EMBL/GenBank/DDBJ whole genome shotgun (WGS) entry which is preliminary data.</text>
</comment>
<dbReference type="PROSITE" id="PS00111">
    <property type="entry name" value="PGLYCERATE_KINASE"/>
    <property type="match status" value="1"/>
</dbReference>
<keyword evidence="12 13" id="KW-0324">Glycolysis</keyword>
<dbReference type="GO" id="GO:0005524">
    <property type="term" value="F:ATP binding"/>
    <property type="evidence" value="ECO:0007669"/>
    <property type="project" value="UniProtKB-KW"/>
</dbReference>
<evidence type="ECO:0000256" key="4">
    <source>
        <dbReference type="ARBA" id="ARBA00011245"/>
    </source>
</evidence>
<feature type="binding site" evidence="13">
    <location>
        <position position="40"/>
    </location>
    <ligand>
        <name>substrate</name>
    </ligand>
</feature>
<dbReference type="GO" id="GO:0005829">
    <property type="term" value="C:cytosol"/>
    <property type="evidence" value="ECO:0007669"/>
    <property type="project" value="TreeGrafter"/>
</dbReference>
<feature type="binding site" evidence="14">
    <location>
        <position position="122"/>
    </location>
    <ligand>
        <name>(2R)-3-phosphoglycerate</name>
        <dbReference type="ChEBI" id="CHEBI:58272"/>
    </ligand>
</feature>
<keyword evidence="7 13" id="KW-0963">Cytoplasm</keyword>
<keyword evidence="18" id="KW-1185">Reference proteome</keyword>
<evidence type="ECO:0000256" key="6">
    <source>
        <dbReference type="ARBA" id="ARBA00016471"/>
    </source>
</evidence>
<dbReference type="EC" id="2.7.2.3" evidence="5 13"/>
<evidence type="ECO:0000256" key="11">
    <source>
        <dbReference type="ARBA" id="ARBA00022840"/>
    </source>
</evidence>
<comment type="pathway">
    <text evidence="2 13">Carbohydrate degradation; glycolysis; pyruvate from D-glyceraldehyde 3-phosphate: step 2/5.</text>
</comment>
<evidence type="ECO:0000256" key="7">
    <source>
        <dbReference type="ARBA" id="ARBA00022490"/>
    </source>
</evidence>
<dbReference type="RefSeq" id="WP_165106020.1">
    <property type="nucleotide sequence ID" value="NZ_JAAKYA010000017.1"/>
</dbReference>
<evidence type="ECO:0000256" key="8">
    <source>
        <dbReference type="ARBA" id="ARBA00022679"/>
    </source>
</evidence>
<dbReference type="GO" id="GO:0004618">
    <property type="term" value="F:phosphoglycerate kinase activity"/>
    <property type="evidence" value="ECO:0007669"/>
    <property type="project" value="UniProtKB-UniRule"/>
</dbReference>
<feature type="binding site" evidence="13">
    <location>
        <position position="313"/>
    </location>
    <ligand>
        <name>ATP</name>
        <dbReference type="ChEBI" id="CHEBI:30616"/>
    </ligand>
</feature>
<name>A0A6M1RLQ5_9BACT</name>
<reference evidence="17 18" key="1">
    <citation type="submission" date="2020-02" db="EMBL/GenBank/DDBJ databases">
        <title>Draft genome sequence of Limisphaera ngatamarikiensis NGM72.4T, a thermophilic Verrucomicrobia grouped in subdivision 3.</title>
        <authorList>
            <person name="Carere C.R."/>
            <person name="Steen J."/>
            <person name="Hugenholtz P."/>
            <person name="Stott M.B."/>
        </authorList>
    </citation>
    <scope>NUCLEOTIDE SEQUENCE [LARGE SCALE GENOMIC DNA]</scope>
    <source>
        <strain evidence="17 18">NGM72.4</strain>
    </source>
</reference>
<dbReference type="PANTHER" id="PTHR11406:SF23">
    <property type="entry name" value="PHOSPHOGLYCERATE KINASE 1, CHLOROPLASTIC-RELATED"/>
    <property type="match status" value="1"/>
</dbReference>
<evidence type="ECO:0000256" key="14">
    <source>
        <dbReference type="PIRSR" id="PIRSR000724-1"/>
    </source>
</evidence>
<evidence type="ECO:0000256" key="9">
    <source>
        <dbReference type="ARBA" id="ARBA00022741"/>
    </source>
</evidence>
<comment type="subcellular location">
    <subcellularLocation>
        <location evidence="13">Cytoplasm</location>
    </subcellularLocation>
</comment>
<dbReference type="CDD" id="cd00318">
    <property type="entry name" value="Phosphoglycerate_kinase"/>
    <property type="match status" value="1"/>
</dbReference>
<dbReference type="PANTHER" id="PTHR11406">
    <property type="entry name" value="PHOSPHOGLYCERATE KINASE"/>
    <property type="match status" value="1"/>
</dbReference>
<protein>
    <recommendedName>
        <fullName evidence="6 13">Phosphoglycerate kinase</fullName>
        <ecNumber evidence="5 13">2.7.2.3</ecNumber>
    </recommendedName>
</protein>
<dbReference type="Proteomes" id="UP000477311">
    <property type="component" value="Unassembled WGS sequence"/>
</dbReference>
<dbReference type="PRINTS" id="PR00477">
    <property type="entry name" value="PHGLYCKINASE"/>
</dbReference>
<comment type="subunit">
    <text evidence="4 13">Monomer.</text>
</comment>
<feature type="binding site" evidence="13 15">
    <location>
        <position position="210"/>
    </location>
    <ligand>
        <name>ATP</name>
        <dbReference type="ChEBI" id="CHEBI:30616"/>
    </ligand>
</feature>
<dbReference type="GO" id="GO:0043531">
    <property type="term" value="F:ADP binding"/>
    <property type="evidence" value="ECO:0007669"/>
    <property type="project" value="TreeGrafter"/>
</dbReference>
<dbReference type="FunFam" id="3.40.50.1260:FF:000006">
    <property type="entry name" value="Phosphoglycerate kinase"/>
    <property type="match status" value="1"/>
</dbReference>
<accession>A0A6M1RLQ5</accession>
<dbReference type="SUPFAM" id="SSF53748">
    <property type="entry name" value="Phosphoglycerate kinase"/>
    <property type="match status" value="1"/>
</dbReference>
<dbReference type="Pfam" id="PF00162">
    <property type="entry name" value="PGK"/>
    <property type="match status" value="1"/>
</dbReference>
<keyword evidence="9 13" id="KW-0547">Nucleotide-binding</keyword>